<dbReference type="RefSeq" id="WP_140928502.1">
    <property type="nucleotide sequence ID" value="NZ_VFSU01000026.1"/>
</dbReference>
<evidence type="ECO:0000256" key="1">
    <source>
        <dbReference type="SAM" id="MobiDB-lite"/>
    </source>
</evidence>
<dbReference type="Pfam" id="PF06844">
    <property type="entry name" value="DUF1244"/>
    <property type="match status" value="1"/>
</dbReference>
<proteinExistence type="predicted"/>
<name>A0A501XJ41_9SPHN</name>
<evidence type="ECO:0000313" key="4">
    <source>
        <dbReference type="Proteomes" id="UP000319897"/>
    </source>
</evidence>
<dbReference type="OrthoDB" id="9802252at2"/>
<gene>
    <name evidence="3" type="ORF">FJQ54_11270</name>
</gene>
<dbReference type="Proteomes" id="UP000319897">
    <property type="component" value="Unassembled WGS sequence"/>
</dbReference>
<organism evidence="3 4">
    <name type="scientific">Sandaracinobacter neustonicus</name>
    <dbReference type="NCBI Taxonomy" id="1715348"/>
    <lineage>
        <taxon>Bacteria</taxon>
        <taxon>Pseudomonadati</taxon>
        <taxon>Pseudomonadota</taxon>
        <taxon>Alphaproteobacteria</taxon>
        <taxon>Sphingomonadales</taxon>
        <taxon>Sphingosinicellaceae</taxon>
        <taxon>Sandaracinobacter</taxon>
    </lineage>
</organism>
<dbReference type="InterPro" id="IPR036810">
    <property type="entry name" value="SMc04008-like_sf"/>
</dbReference>
<dbReference type="AlphaFoldDB" id="A0A501XJ41"/>
<dbReference type="Gene3D" id="1.10.3340.10">
    <property type="entry name" value="SMc04008-like"/>
    <property type="match status" value="1"/>
</dbReference>
<dbReference type="InterPro" id="IPR023163">
    <property type="entry name" value="SMc04008-like_domain"/>
</dbReference>
<keyword evidence="4" id="KW-1185">Reference proteome</keyword>
<feature type="region of interest" description="Disordered" evidence="1">
    <location>
        <begin position="106"/>
        <end position="132"/>
    </location>
</feature>
<evidence type="ECO:0000313" key="3">
    <source>
        <dbReference type="EMBL" id="TPE60566.1"/>
    </source>
</evidence>
<comment type="caution">
    <text evidence="3">The sequence shown here is derived from an EMBL/GenBank/DDBJ whole genome shotgun (WGS) entry which is preliminary data.</text>
</comment>
<feature type="domain" description="SMc04008-like" evidence="2">
    <location>
        <begin position="30"/>
        <end position="94"/>
    </location>
</feature>
<evidence type="ECO:0000259" key="2">
    <source>
        <dbReference type="Pfam" id="PF06844"/>
    </source>
</evidence>
<sequence length="132" mass="15074">MTDSPHPQLEQLEAAAFRRLLEHLRLRQDVANIELMATAGFCRNCLADWLAEASVDTPVPLTREEARNIVYAEPYAAFKARQLDASPEQEARMKASLEENERVRKLARSRELDEELDDSFPASDPPQITRPR</sequence>
<dbReference type="EMBL" id="VFSU01000026">
    <property type="protein sequence ID" value="TPE60566.1"/>
    <property type="molecule type" value="Genomic_DNA"/>
</dbReference>
<protein>
    <submittedName>
        <fullName evidence="3">DUF1244 domain-containing protein</fullName>
    </submittedName>
</protein>
<reference evidence="3 4" key="1">
    <citation type="submission" date="2019-06" db="EMBL/GenBank/DDBJ databases">
        <authorList>
            <person name="Lee I."/>
            <person name="Jang G.I."/>
            <person name="Hwang C.Y."/>
        </authorList>
    </citation>
    <scope>NUCLEOTIDE SEQUENCE [LARGE SCALE GENOMIC DNA]</scope>
    <source>
        <strain evidence="3 4">PAMC 28131</strain>
    </source>
</reference>
<dbReference type="SUPFAM" id="SSF158757">
    <property type="entry name" value="SMc04008-like"/>
    <property type="match status" value="1"/>
</dbReference>
<accession>A0A501XJ41</accession>